<sequence length="385" mass="42487">MSQEKEKTTVNPLHETKLTTKHETLITEQHISTDGIELEHGTTTTEGKITHTTEEHTTIPTSEGKKEQLTTIAQSIEKTEKTPTTIRQEFHEYSSEAAKQEMPATTEMAGMEHETKFKPEKETSVSEMPEHEKVTEPAKGITSTTGKQPEITTSESEEVGITQQITTEHTEAGKAEMPGITKQPEIENVTHYEKTEKPTGTVIPSQEHVREPEKTSAPGVTEQATEIKHEEKPATTQKSVEEQATAGPTFEVSGSTVHPEIEHFTHHEEVEKPTETPVPSHELVTEPEKVSAPGVTEQPTGIEHEETLVSTEQIMEGEITEGPKLEAPGITEQAEIEHVTPHEEVEKPTGTAVPSHELVTEHEKVSAPGVQNDLLELNMKDTSFN</sequence>
<name>A0ABQ9H9Z3_9NEOP</name>
<keyword evidence="3" id="KW-1185">Reference proteome</keyword>
<comment type="caution">
    <text evidence="2">The sequence shown here is derived from an EMBL/GenBank/DDBJ whole genome shotgun (WGS) entry which is preliminary data.</text>
</comment>
<feature type="compositionally biased region" description="Basic and acidic residues" evidence="1">
    <location>
        <begin position="259"/>
        <end position="274"/>
    </location>
</feature>
<evidence type="ECO:0000313" key="3">
    <source>
        <dbReference type="Proteomes" id="UP001159363"/>
    </source>
</evidence>
<gene>
    <name evidence="2" type="ORF">PR048_017577</name>
</gene>
<proteinExistence type="predicted"/>
<accession>A0ABQ9H9Z3</accession>
<feature type="compositionally biased region" description="Basic and acidic residues" evidence="1">
    <location>
        <begin position="110"/>
        <end position="136"/>
    </location>
</feature>
<evidence type="ECO:0000256" key="1">
    <source>
        <dbReference type="SAM" id="MobiDB-lite"/>
    </source>
</evidence>
<feature type="compositionally biased region" description="Basic and acidic residues" evidence="1">
    <location>
        <begin position="184"/>
        <end position="197"/>
    </location>
</feature>
<dbReference type="Proteomes" id="UP001159363">
    <property type="component" value="Chromosome 5"/>
</dbReference>
<evidence type="ECO:0000313" key="2">
    <source>
        <dbReference type="EMBL" id="KAJ8881104.1"/>
    </source>
</evidence>
<feature type="region of interest" description="Disordered" evidence="1">
    <location>
        <begin position="108"/>
        <end position="305"/>
    </location>
</feature>
<reference evidence="2 3" key="1">
    <citation type="submission" date="2023-02" db="EMBL/GenBank/DDBJ databases">
        <title>LHISI_Scaffold_Assembly.</title>
        <authorList>
            <person name="Stuart O.P."/>
            <person name="Cleave R."/>
            <person name="Magrath M.J.L."/>
            <person name="Mikheyev A.S."/>
        </authorList>
    </citation>
    <scope>NUCLEOTIDE SEQUENCE [LARGE SCALE GENOMIC DNA]</scope>
    <source>
        <strain evidence="2">Daus_M_001</strain>
        <tissue evidence="2">Leg muscle</tissue>
    </source>
</reference>
<feature type="compositionally biased region" description="Polar residues" evidence="1">
    <location>
        <begin position="141"/>
        <end position="154"/>
    </location>
</feature>
<feature type="region of interest" description="Disordered" evidence="1">
    <location>
        <begin position="362"/>
        <end position="385"/>
    </location>
</feature>
<feature type="compositionally biased region" description="Basic and acidic residues" evidence="1">
    <location>
        <begin position="48"/>
        <end position="68"/>
    </location>
</feature>
<feature type="compositionally biased region" description="Basic and acidic residues" evidence="1">
    <location>
        <begin position="1"/>
        <end position="25"/>
    </location>
</feature>
<organism evidence="2 3">
    <name type="scientific">Dryococelus australis</name>
    <dbReference type="NCBI Taxonomy" id="614101"/>
    <lineage>
        <taxon>Eukaryota</taxon>
        <taxon>Metazoa</taxon>
        <taxon>Ecdysozoa</taxon>
        <taxon>Arthropoda</taxon>
        <taxon>Hexapoda</taxon>
        <taxon>Insecta</taxon>
        <taxon>Pterygota</taxon>
        <taxon>Neoptera</taxon>
        <taxon>Polyneoptera</taxon>
        <taxon>Phasmatodea</taxon>
        <taxon>Verophasmatodea</taxon>
        <taxon>Anareolatae</taxon>
        <taxon>Phasmatidae</taxon>
        <taxon>Eurycanthinae</taxon>
        <taxon>Dryococelus</taxon>
    </lineage>
</organism>
<dbReference type="EMBL" id="JARBHB010000006">
    <property type="protein sequence ID" value="KAJ8881104.1"/>
    <property type="molecule type" value="Genomic_DNA"/>
</dbReference>
<protein>
    <submittedName>
        <fullName evidence="2">Uncharacterized protein</fullName>
    </submittedName>
</protein>
<feature type="region of interest" description="Disordered" evidence="1">
    <location>
        <begin position="1"/>
        <end position="68"/>
    </location>
</feature>